<dbReference type="EMBL" id="WMEY01000004">
    <property type="protein sequence ID" value="MYL64712.1"/>
    <property type="molecule type" value="Genomic_DNA"/>
</dbReference>
<dbReference type="RefSeq" id="WP_160920119.1">
    <property type="nucleotide sequence ID" value="NZ_WMEY01000004.1"/>
</dbReference>
<dbReference type="Proteomes" id="UP000447833">
    <property type="component" value="Unassembled WGS sequence"/>
</dbReference>
<dbReference type="PANTHER" id="PTHR30469">
    <property type="entry name" value="MULTIDRUG RESISTANCE PROTEIN MDTA"/>
    <property type="match status" value="1"/>
</dbReference>
<evidence type="ECO:0008006" key="7">
    <source>
        <dbReference type="Google" id="ProtNLM"/>
    </source>
</evidence>
<reference evidence="5 6" key="1">
    <citation type="submission" date="2019-11" db="EMBL/GenBank/DDBJ databases">
        <title>Genome sequences of 17 halophilic strains isolated from different environments.</title>
        <authorList>
            <person name="Furrow R.E."/>
        </authorList>
    </citation>
    <scope>NUCLEOTIDE SEQUENCE [LARGE SCALE GENOMIC DNA]</scope>
    <source>
        <strain evidence="5 6">22506_14_FS</strain>
    </source>
</reference>
<feature type="compositionally biased region" description="Basic and acidic residues" evidence="2">
    <location>
        <begin position="362"/>
        <end position="379"/>
    </location>
</feature>
<keyword evidence="1" id="KW-0175">Coiled coil</keyword>
<comment type="caution">
    <text evidence="5">The sequence shown here is derived from an EMBL/GenBank/DDBJ whole genome shotgun (WGS) entry which is preliminary data.</text>
</comment>
<dbReference type="Pfam" id="PF25984">
    <property type="entry name" value="BSH_YknX"/>
    <property type="match status" value="1"/>
</dbReference>
<proteinExistence type="predicted"/>
<organism evidence="5 6">
    <name type="scientific">Guptibacillus hwajinpoensis</name>
    <dbReference type="NCBI Taxonomy" id="208199"/>
    <lineage>
        <taxon>Bacteria</taxon>
        <taxon>Bacillati</taxon>
        <taxon>Bacillota</taxon>
        <taxon>Bacilli</taxon>
        <taxon>Bacillales</taxon>
        <taxon>Guptibacillaceae</taxon>
        <taxon>Guptibacillus</taxon>
    </lineage>
</organism>
<gene>
    <name evidence="5" type="ORF">GLW07_15240</name>
</gene>
<dbReference type="GO" id="GO:0015562">
    <property type="term" value="F:efflux transmembrane transporter activity"/>
    <property type="evidence" value="ECO:0007669"/>
    <property type="project" value="TreeGrafter"/>
</dbReference>
<name>A0A845F163_9BACL</name>
<evidence type="ECO:0000259" key="4">
    <source>
        <dbReference type="Pfam" id="PF25990"/>
    </source>
</evidence>
<dbReference type="InterPro" id="IPR058639">
    <property type="entry name" value="BSH_YknX-like"/>
</dbReference>
<feature type="region of interest" description="Disordered" evidence="2">
    <location>
        <begin position="362"/>
        <end position="395"/>
    </location>
</feature>
<sequence length="395" mass="44424">MKRKSLWISISVTLVILLFITANTLIIQSVIAGEKKLETVTVKGKTYQEVSTFEGVLIPELEESYYYQSSRGDISNVLVKEGDDVSIGTSLFEYDEGEVVNVSDLKAQVNKAETAVSVLDDQLSDLAVQSSRIESNEDLEDEQKLQLQLDVEEQIRDTEYKKRLAELDVKELERQIAEVDTEKVELSVDSTLDGTVEQVNRTPEDGESVVTLLSNKLTVQGSVDELNYPTLAVDQEAVIRSGAYPGQPATGRLTILENRPYEVDEETGLSMYHFNVMLNEESEMKAGTHVVIDIPLHQNNNAPSVPKGSIIVKDDKSYVVVYEEEKLHLRKVEQGRIEDGKVEILSGLQLKEKVLTKPREAFTELLSEKEEKEKEKEQEQQDEDEKPEVDNESKG</sequence>
<feature type="domain" description="YknX-like beta-barrel" evidence="4">
    <location>
        <begin position="217"/>
        <end position="294"/>
    </location>
</feature>
<evidence type="ECO:0000256" key="1">
    <source>
        <dbReference type="SAM" id="Coils"/>
    </source>
</evidence>
<dbReference type="InterPro" id="IPR058636">
    <property type="entry name" value="Beta-barrel_YknX"/>
</dbReference>
<dbReference type="GO" id="GO:1990281">
    <property type="term" value="C:efflux pump complex"/>
    <property type="evidence" value="ECO:0007669"/>
    <property type="project" value="TreeGrafter"/>
</dbReference>
<evidence type="ECO:0000313" key="5">
    <source>
        <dbReference type="EMBL" id="MYL64712.1"/>
    </source>
</evidence>
<accession>A0A845F163</accession>
<evidence type="ECO:0000259" key="3">
    <source>
        <dbReference type="Pfam" id="PF25984"/>
    </source>
</evidence>
<evidence type="ECO:0000256" key="2">
    <source>
        <dbReference type="SAM" id="MobiDB-lite"/>
    </source>
</evidence>
<feature type="coiled-coil region" evidence="1">
    <location>
        <begin position="155"/>
        <end position="189"/>
    </location>
</feature>
<dbReference type="Gene3D" id="2.40.30.170">
    <property type="match status" value="1"/>
</dbReference>
<protein>
    <recommendedName>
        <fullName evidence="7">Efflux RND transporter periplasmic adaptor subunit</fullName>
    </recommendedName>
</protein>
<dbReference type="Gene3D" id="2.40.420.20">
    <property type="match status" value="1"/>
</dbReference>
<feature type="domain" description="YknX-like barrel-sandwich hybrid" evidence="3">
    <location>
        <begin position="63"/>
        <end position="207"/>
    </location>
</feature>
<dbReference type="AlphaFoldDB" id="A0A845F163"/>
<evidence type="ECO:0000313" key="6">
    <source>
        <dbReference type="Proteomes" id="UP000447833"/>
    </source>
</evidence>
<dbReference type="Pfam" id="PF25990">
    <property type="entry name" value="Beta-barrel_YknX"/>
    <property type="match status" value="1"/>
</dbReference>